<evidence type="ECO:0000313" key="8">
    <source>
        <dbReference type="EMBL" id="SDZ90971.1"/>
    </source>
</evidence>
<protein>
    <submittedName>
        <fullName evidence="8">SusD family protein</fullName>
    </submittedName>
</protein>
<evidence type="ECO:0000259" key="6">
    <source>
        <dbReference type="Pfam" id="PF07980"/>
    </source>
</evidence>
<accession>A0A1H3WW40</accession>
<comment type="subcellular location">
    <subcellularLocation>
        <location evidence="1">Cell outer membrane</location>
    </subcellularLocation>
</comment>
<dbReference type="RefSeq" id="WP_010258485.1">
    <property type="nucleotide sequence ID" value="NZ_CAEG01000001.1"/>
</dbReference>
<evidence type="ECO:0000313" key="9">
    <source>
        <dbReference type="Proteomes" id="UP000183253"/>
    </source>
</evidence>
<dbReference type="GO" id="GO:0009279">
    <property type="term" value="C:cell outer membrane"/>
    <property type="evidence" value="ECO:0007669"/>
    <property type="project" value="UniProtKB-SubCell"/>
</dbReference>
<dbReference type="InterPro" id="IPR011990">
    <property type="entry name" value="TPR-like_helical_dom_sf"/>
</dbReference>
<evidence type="ECO:0000256" key="3">
    <source>
        <dbReference type="ARBA" id="ARBA00022729"/>
    </source>
</evidence>
<dbReference type="AlphaFoldDB" id="A0A1H3WW40"/>
<keyword evidence="3" id="KW-0732">Signal</keyword>
<feature type="domain" description="SusD-like N-terminal" evidence="7">
    <location>
        <begin position="75"/>
        <end position="232"/>
    </location>
</feature>
<sequence length="522" mass="59047">MKNKIYTILFAAVVCFASCNLDKESPDSIPFDKAFSDMGSIEALERGAYSRLRTAYSISSMILPDLQADYVHAISGFSNTYGNVYQWTFSQDDGDIATVWNDLYGGIAFYNFIIEGIDSKLGFEPTASERTALNNIQGRMYLMRALSYSLLAERFCGDYDAATAKNEYSGVPLVTTYDSSKKPARASLYDVYDKILKDIEQAKQLLADQNGSPNSTTLNLDCVLALEARVLLQTDNYPEALKKANDLIGKQTYTLIDSEEELREMWTYDRSPETIFQFYASKTETAYQWGYYFYNEYNNGTDNKQYTMYPDYIPAQGCVDRYDAADWRRTVYFLDCTTDAPVDGRFIVAIIKGQSMFARNLTVISKYPGNPDLRTTSAWNYYNTFKPFRLAEMYLIAAEAAVLSGGDAETPLNELRMHRGLPKLPAVTLADVQEERYREMMMEGTRLTDLKRWGLGMTRGKAQEGEASKTGGNPWSYIDFVTEIGSDISKPKGDYMFVWPIPASEIFANQQLGGQQNPGWVR</sequence>
<dbReference type="STRING" id="1033731.SAMN05444145_10110"/>
<evidence type="ECO:0000256" key="5">
    <source>
        <dbReference type="ARBA" id="ARBA00023237"/>
    </source>
</evidence>
<reference evidence="8 9" key="1">
    <citation type="submission" date="2016-10" db="EMBL/GenBank/DDBJ databases">
        <authorList>
            <person name="de Groot N.N."/>
        </authorList>
    </citation>
    <scope>NUCLEOTIDE SEQUENCE [LARGE SCALE GENOMIC DNA]</scope>
    <source>
        <strain evidence="8 9">DSM 25383</strain>
    </source>
</reference>
<dbReference type="Proteomes" id="UP000183253">
    <property type="component" value="Unassembled WGS sequence"/>
</dbReference>
<feature type="domain" description="RagB/SusD" evidence="6">
    <location>
        <begin position="363"/>
        <end position="520"/>
    </location>
</feature>
<evidence type="ECO:0000256" key="1">
    <source>
        <dbReference type="ARBA" id="ARBA00004442"/>
    </source>
</evidence>
<dbReference type="InterPro" id="IPR012944">
    <property type="entry name" value="SusD_RagB_dom"/>
</dbReference>
<evidence type="ECO:0000259" key="7">
    <source>
        <dbReference type="Pfam" id="PF14322"/>
    </source>
</evidence>
<proteinExistence type="inferred from homology"/>
<dbReference type="EMBL" id="FNRI01000001">
    <property type="protein sequence ID" value="SDZ90971.1"/>
    <property type="molecule type" value="Genomic_DNA"/>
</dbReference>
<organism evidence="8 9">
    <name type="scientific">Alistipes timonensis JC136</name>
    <dbReference type="NCBI Taxonomy" id="1033731"/>
    <lineage>
        <taxon>Bacteria</taxon>
        <taxon>Pseudomonadati</taxon>
        <taxon>Bacteroidota</taxon>
        <taxon>Bacteroidia</taxon>
        <taxon>Bacteroidales</taxon>
        <taxon>Rikenellaceae</taxon>
        <taxon>Alistipes</taxon>
    </lineage>
</organism>
<name>A0A1H3WW40_9BACT</name>
<evidence type="ECO:0000256" key="4">
    <source>
        <dbReference type="ARBA" id="ARBA00023136"/>
    </source>
</evidence>
<evidence type="ECO:0000256" key="2">
    <source>
        <dbReference type="ARBA" id="ARBA00006275"/>
    </source>
</evidence>
<dbReference type="Pfam" id="PF14322">
    <property type="entry name" value="SusD-like_3"/>
    <property type="match status" value="1"/>
</dbReference>
<comment type="similarity">
    <text evidence="2">Belongs to the SusD family.</text>
</comment>
<dbReference type="Pfam" id="PF07980">
    <property type="entry name" value="SusD_RagB"/>
    <property type="match status" value="1"/>
</dbReference>
<dbReference type="InterPro" id="IPR033985">
    <property type="entry name" value="SusD-like_N"/>
</dbReference>
<keyword evidence="4" id="KW-0472">Membrane</keyword>
<keyword evidence="9" id="KW-1185">Reference proteome</keyword>
<keyword evidence="5" id="KW-0998">Cell outer membrane</keyword>
<dbReference type="Gene3D" id="1.25.40.390">
    <property type="match status" value="1"/>
</dbReference>
<gene>
    <name evidence="8" type="ORF">SAMN05444145_10110</name>
</gene>
<dbReference type="OrthoDB" id="1080118at2"/>
<dbReference type="SUPFAM" id="SSF48452">
    <property type="entry name" value="TPR-like"/>
    <property type="match status" value="1"/>
</dbReference>